<feature type="domain" description="TASOR pseudo-PARP" evidence="1">
    <location>
        <begin position="47"/>
        <end position="147"/>
    </location>
</feature>
<name>A0AAD7RHN4_9TELE</name>
<protein>
    <recommendedName>
        <fullName evidence="1">TASOR pseudo-PARP domain-containing protein</fullName>
    </recommendedName>
</protein>
<sequence>MVVLFQACLLEPVLPGSRAFKESFLQGSYVHSESGRWYRHSSAHLINNATSVYISKYSTCLDFKPWFHRSGYIAVFRLTKGRMTVVTENYTDTFTPPSLGFDCHVSEQTSTVSAMTSSSTASRTKYCMYELCRKGNSTAKHPRHACPFAIVGFTCEEARTTASPSQGKRPNTEALGRKYFLGL</sequence>
<reference evidence="2" key="1">
    <citation type="journal article" date="2023" name="Science">
        <title>Genome structures resolve the early diversification of teleost fishes.</title>
        <authorList>
            <person name="Parey E."/>
            <person name="Louis A."/>
            <person name="Montfort J."/>
            <person name="Bouchez O."/>
            <person name="Roques C."/>
            <person name="Iampietro C."/>
            <person name="Lluch J."/>
            <person name="Castinel A."/>
            <person name="Donnadieu C."/>
            <person name="Desvignes T."/>
            <person name="Floi Bucao C."/>
            <person name="Jouanno E."/>
            <person name="Wen M."/>
            <person name="Mejri S."/>
            <person name="Dirks R."/>
            <person name="Jansen H."/>
            <person name="Henkel C."/>
            <person name="Chen W.J."/>
            <person name="Zahm M."/>
            <person name="Cabau C."/>
            <person name="Klopp C."/>
            <person name="Thompson A.W."/>
            <person name="Robinson-Rechavi M."/>
            <person name="Braasch I."/>
            <person name="Lecointre G."/>
            <person name="Bobe J."/>
            <person name="Postlethwait J.H."/>
            <person name="Berthelot C."/>
            <person name="Roest Crollius H."/>
            <person name="Guiguen Y."/>
        </authorList>
    </citation>
    <scope>NUCLEOTIDE SEQUENCE</scope>
    <source>
        <strain evidence="2">NC1722</strain>
    </source>
</reference>
<evidence type="ECO:0000313" key="2">
    <source>
        <dbReference type="EMBL" id="KAJ8384369.1"/>
    </source>
</evidence>
<evidence type="ECO:0000313" key="3">
    <source>
        <dbReference type="Proteomes" id="UP001221898"/>
    </source>
</evidence>
<organism evidence="2 3">
    <name type="scientific">Aldrovandia affinis</name>
    <dbReference type="NCBI Taxonomy" id="143900"/>
    <lineage>
        <taxon>Eukaryota</taxon>
        <taxon>Metazoa</taxon>
        <taxon>Chordata</taxon>
        <taxon>Craniata</taxon>
        <taxon>Vertebrata</taxon>
        <taxon>Euteleostomi</taxon>
        <taxon>Actinopterygii</taxon>
        <taxon>Neopterygii</taxon>
        <taxon>Teleostei</taxon>
        <taxon>Notacanthiformes</taxon>
        <taxon>Halosauridae</taxon>
        <taxon>Aldrovandia</taxon>
    </lineage>
</organism>
<dbReference type="Pfam" id="PF12509">
    <property type="entry name" value="DUF3715"/>
    <property type="match status" value="1"/>
</dbReference>
<dbReference type="GO" id="GO:0045814">
    <property type="term" value="P:negative regulation of gene expression, epigenetic"/>
    <property type="evidence" value="ECO:0007669"/>
    <property type="project" value="InterPro"/>
</dbReference>
<dbReference type="GO" id="GO:0005654">
    <property type="term" value="C:nucleoplasm"/>
    <property type="evidence" value="ECO:0007669"/>
    <property type="project" value="TreeGrafter"/>
</dbReference>
<gene>
    <name evidence="2" type="ORF">AAFF_G00206220</name>
</gene>
<comment type="caution">
    <text evidence="2">The sequence shown here is derived from an EMBL/GenBank/DDBJ whole genome shotgun (WGS) entry which is preliminary data.</text>
</comment>
<dbReference type="Proteomes" id="UP001221898">
    <property type="component" value="Unassembled WGS sequence"/>
</dbReference>
<dbReference type="AlphaFoldDB" id="A0AAD7RHN4"/>
<dbReference type="PANTHER" id="PTHR16207">
    <property type="entry name" value="SET DOMAIN-CONTAINING PROTEIN"/>
    <property type="match status" value="1"/>
</dbReference>
<dbReference type="InterPro" id="IPR046432">
    <property type="entry name" value="TASOR"/>
</dbReference>
<evidence type="ECO:0000259" key="1">
    <source>
        <dbReference type="Pfam" id="PF12509"/>
    </source>
</evidence>
<dbReference type="EMBL" id="JAINUG010000273">
    <property type="protein sequence ID" value="KAJ8384369.1"/>
    <property type="molecule type" value="Genomic_DNA"/>
</dbReference>
<dbReference type="InterPro" id="IPR022188">
    <property type="entry name" value="TASOR_DUF3715"/>
</dbReference>
<keyword evidence="3" id="KW-1185">Reference proteome</keyword>
<proteinExistence type="predicted"/>
<accession>A0AAD7RHN4</accession>
<dbReference type="PANTHER" id="PTHR16207:SF10">
    <property type="entry name" value="PROTEIN TASOR 2"/>
    <property type="match status" value="1"/>
</dbReference>